<dbReference type="AlphaFoldDB" id="A0A3S4U7V4"/>
<keyword evidence="2" id="KW-0732">Signal</keyword>
<dbReference type="RefSeq" id="WP_061787621.1">
    <property type="nucleotide sequence ID" value="NZ_LR134406.1"/>
</dbReference>
<proteinExistence type="inferred from homology"/>
<dbReference type="GeneID" id="64408183"/>
<reference evidence="4 5" key="1">
    <citation type="submission" date="2018-12" db="EMBL/GenBank/DDBJ databases">
        <authorList>
            <consortium name="Pathogen Informatics"/>
        </authorList>
    </citation>
    <scope>NUCLEOTIDE SEQUENCE [LARGE SCALE GENOMIC DNA]</scope>
    <source>
        <strain evidence="4 5">NCTC12967</strain>
    </source>
</reference>
<dbReference type="InterPro" id="IPR050902">
    <property type="entry name" value="ABC_Transporter_SBP"/>
</dbReference>
<dbReference type="PANTHER" id="PTHR30535:SF7">
    <property type="entry name" value="IRON(III) DICITRATE-BINDING PROTEIN"/>
    <property type="match status" value="1"/>
</dbReference>
<keyword evidence="5" id="KW-1185">Reference proteome</keyword>
<accession>A0A3S4U7V4</accession>
<comment type="similarity">
    <text evidence="1">Belongs to the bacterial solute-binding protein 8 family.</text>
</comment>
<dbReference type="InterPro" id="IPR002491">
    <property type="entry name" value="ABC_transptr_periplasmic_BD"/>
</dbReference>
<dbReference type="PROSITE" id="PS50983">
    <property type="entry name" value="FE_B12_PBP"/>
    <property type="match status" value="1"/>
</dbReference>
<evidence type="ECO:0000256" key="1">
    <source>
        <dbReference type="ARBA" id="ARBA00008814"/>
    </source>
</evidence>
<dbReference type="EMBL" id="LR134406">
    <property type="protein sequence ID" value="VEH71441.1"/>
    <property type="molecule type" value="Genomic_DNA"/>
</dbReference>
<evidence type="ECO:0000313" key="5">
    <source>
        <dbReference type="Proteomes" id="UP000273044"/>
    </source>
</evidence>
<feature type="chain" id="PRO_5018756203" evidence="2">
    <location>
        <begin position="25"/>
        <end position="345"/>
    </location>
</feature>
<protein>
    <submittedName>
        <fullName evidence="4">Vitamin B12-binding protein</fullName>
    </submittedName>
</protein>
<dbReference type="SUPFAM" id="SSF53807">
    <property type="entry name" value="Helical backbone' metal receptor"/>
    <property type="match status" value="1"/>
</dbReference>
<gene>
    <name evidence="4" type="primary">btuF</name>
    <name evidence="4" type="ORF">NCTC12967_02761</name>
</gene>
<dbReference type="Pfam" id="PF01497">
    <property type="entry name" value="Peripla_BP_2"/>
    <property type="match status" value="1"/>
</dbReference>
<dbReference type="Gene3D" id="3.40.50.1980">
    <property type="entry name" value="Nitrogenase molybdenum iron protein domain"/>
    <property type="match status" value="2"/>
</dbReference>
<evidence type="ECO:0000259" key="3">
    <source>
        <dbReference type="PROSITE" id="PS50983"/>
    </source>
</evidence>
<dbReference type="PANTHER" id="PTHR30535">
    <property type="entry name" value="VITAMIN B12-BINDING PROTEIN"/>
    <property type="match status" value="1"/>
</dbReference>
<dbReference type="Proteomes" id="UP000273044">
    <property type="component" value="Chromosome"/>
</dbReference>
<evidence type="ECO:0000313" key="4">
    <source>
        <dbReference type="EMBL" id="VEH71441.1"/>
    </source>
</evidence>
<feature type="domain" description="Fe/B12 periplasmic-binding" evidence="3">
    <location>
        <begin position="64"/>
        <end position="345"/>
    </location>
</feature>
<name>A0A3S4U7V4_9ACTN</name>
<sequence>MHVKKSVCSLALLSALLLGSCAGAAKDQPADASAHQSSGASAAGFPLTIDNCGHQLTFKKAPARTVSLNQSSTEIQLSLGIADTMVGTATWTDPVLSSLESENAKVERISDGGPTSEAVIAKEPDLVTASFPSTLTDKVAGSYEKYESLGVPAYLAPNQCGKKSGNDAPAENFTIEKVYQEVDELSRIHGVPEKGQELVAQLKQRLEKAVAQKPGKPVKVMFWFANSEAPYLAGGSGASQFVSDQLGITNIYSDQRDEWPQVSWEDVAAKNPDIIVMGDLTRKSQTAETADAKIEYLKSNPVTSQMDAVKNERFIKVAGGDMNPSIRTVDLAEKLVAGIEQFGLK</sequence>
<feature type="signal peptide" evidence="2">
    <location>
        <begin position="1"/>
        <end position="24"/>
    </location>
</feature>
<evidence type="ECO:0000256" key="2">
    <source>
        <dbReference type="SAM" id="SignalP"/>
    </source>
</evidence>
<dbReference type="PROSITE" id="PS51257">
    <property type="entry name" value="PROKAR_LIPOPROTEIN"/>
    <property type="match status" value="1"/>
</dbReference>
<organism evidence="4 5">
    <name type="scientific">Arachnia propionica</name>
    <dbReference type="NCBI Taxonomy" id="1750"/>
    <lineage>
        <taxon>Bacteria</taxon>
        <taxon>Bacillati</taxon>
        <taxon>Actinomycetota</taxon>
        <taxon>Actinomycetes</taxon>
        <taxon>Propionibacteriales</taxon>
        <taxon>Propionibacteriaceae</taxon>
        <taxon>Arachnia</taxon>
    </lineage>
</organism>